<gene>
    <name evidence="2" type="primary">Dgri\GH19886</name>
    <name evidence="2" type="ORF">Dgri_GH19886</name>
</gene>
<proteinExistence type="predicted"/>
<name>B4J971_DROGR</name>
<sequence length="86" mass="10042">MTMTMTVTTMRRTRTQLQPQQQQELHMQSSNCNFNCTCNSHIMFASWHTIINLIKDCYGRGGCTQKEQLFFGSAEITYPCQRGRRD</sequence>
<reference evidence="2 3" key="1">
    <citation type="journal article" date="2007" name="Nature">
        <title>Evolution of genes and genomes on the Drosophila phylogeny.</title>
        <authorList>
            <consortium name="Drosophila 12 Genomes Consortium"/>
            <person name="Clark A.G."/>
            <person name="Eisen M.B."/>
            <person name="Smith D.R."/>
            <person name="Bergman C.M."/>
            <person name="Oliver B."/>
            <person name="Markow T.A."/>
            <person name="Kaufman T.C."/>
            <person name="Kellis M."/>
            <person name="Gelbart W."/>
            <person name="Iyer V.N."/>
            <person name="Pollard D.A."/>
            <person name="Sackton T.B."/>
            <person name="Larracuente A.M."/>
            <person name="Singh N.D."/>
            <person name="Abad J.P."/>
            <person name="Abt D.N."/>
            <person name="Adryan B."/>
            <person name="Aguade M."/>
            <person name="Akashi H."/>
            <person name="Anderson W.W."/>
            <person name="Aquadro C.F."/>
            <person name="Ardell D.H."/>
            <person name="Arguello R."/>
            <person name="Artieri C.G."/>
            <person name="Barbash D.A."/>
            <person name="Barker D."/>
            <person name="Barsanti P."/>
            <person name="Batterham P."/>
            <person name="Batzoglou S."/>
            <person name="Begun D."/>
            <person name="Bhutkar A."/>
            <person name="Blanco E."/>
            <person name="Bosak S.A."/>
            <person name="Bradley R.K."/>
            <person name="Brand A.D."/>
            <person name="Brent M.R."/>
            <person name="Brooks A.N."/>
            <person name="Brown R.H."/>
            <person name="Butlin R.K."/>
            <person name="Caggese C."/>
            <person name="Calvi B.R."/>
            <person name="Bernardo de Carvalho A."/>
            <person name="Caspi A."/>
            <person name="Castrezana S."/>
            <person name="Celniker S.E."/>
            <person name="Chang J.L."/>
            <person name="Chapple C."/>
            <person name="Chatterji S."/>
            <person name="Chinwalla A."/>
            <person name="Civetta A."/>
            <person name="Clifton S.W."/>
            <person name="Comeron J.M."/>
            <person name="Costello J.C."/>
            <person name="Coyne J.A."/>
            <person name="Daub J."/>
            <person name="David R.G."/>
            <person name="Delcher A.L."/>
            <person name="Delehaunty K."/>
            <person name="Do C.B."/>
            <person name="Ebling H."/>
            <person name="Edwards K."/>
            <person name="Eickbush T."/>
            <person name="Evans J.D."/>
            <person name="Filipski A."/>
            <person name="Findeiss S."/>
            <person name="Freyhult E."/>
            <person name="Fulton L."/>
            <person name="Fulton R."/>
            <person name="Garcia A.C."/>
            <person name="Gardiner A."/>
            <person name="Garfield D.A."/>
            <person name="Garvin B.E."/>
            <person name="Gibson G."/>
            <person name="Gilbert D."/>
            <person name="Gnerre S."/>
            <person name="Godfrey J."/>
            <person name="Good R."/>
            <person name="Gotea V."/>
            <person name="Gravely B."/>
            <person name="Greenberg A.J."/>
            <person name="Griffiths-Jones S."/>
            <person name="Gross S."/>
            <person name="Guigo R."/>
            <person name="Gustafson E.A."/>
            <person name="Haerty W."/>
            <person name="Hahn M.W."/>
            <person name="Halligan D.L."/>
            <person name="Halpern A.L."/>
            <person name="Halter G.M."/>
            <person name="Han M.V."/>
            <person name="Heger A."/>
            <person name="Hillier L."/>
            <person name="Hinrichs A.S."/>
            <person name="Holmes I."/>
            <person name="Hoskins R.A."/>
            <person name="Hubisz M.J."/>
            <person name="Hultmark D."/>
            <person name="Huntley M.A."/>
            <person name="Jaffe D.B."/>
            <person name="Jagadeeshan S."/>
            <person name="Jeck W.R."/>
            <person name="Johnson J."/>
            <person name="Jones C.D."/>
            <person name="Jordan W.C."/>
            <person name="Karpen G.H."/>
            <person name="Kataoka E."/>
            <person name="Keightley P.D."/>
            <person name="Kheradpour P."/>
            <person name="Kirkness E.F."/>
            <person name="Koerich L.B."/>
            <person name="Kristiansen K."/>
            <person name="Kudrna D."/>
            <person name="Kulathinal R.J."/>
            <person name="Kumar S."/>
            <person name="Kwok R."/>
            <person name="Lander E."/>
            <person name="Langley C.H."/>
            <person name="Lapoint R."/>
            <person name="Lazzaro B.P."/>
            <person name="Lee S.J."/>
            <person name="Levesque L."/>
            <person name="Li R."/>
            <person name="Lin C.F."/>
            <person name="Lin M.F."/>
            <person name="Lindblad-Toh K."/>
            <person name="Llopart A."/>
            <person name="Long M."/>
            <person name="Low L."/>
            <person name="Lozovsky E."/>
            <person name="Lu J."/>
            <person name="Luo M."/>
            <person name="Machado C.A."/>
            <person name="Makalowski W."/>
            <person name="Marzo M."/>
            <person name="Matsuda M."/>
            <person name="Matzkin L."/>
            <person name="McAllister B."/>
            <person name="McBride C.S."/>
            <person name="McKernan B."/>
            <person name="McKernan K."/>
            <person name="Mendez-Lago M."/>
            <person name="Minx P."/>
            <person name="Mollenhauer M.U."/>
            <person name="Montooth K."/>
            <person name="Mount S.M."/>
            <person name="Mu X."/>
            <person name="Myers E."/>
            <person name="Negre B."/>
            <person name="Newfeld S."/>
            <person name="Nielsen R."/>
            <person name="Noor M.A."/>
            <person name="O'Grady P."/>
            <person name="Pachter L."/>
            <person name="Papaceit M."/>
            <person name="Parisi M.J."/>
            <person name="Parisi M."/>
            <person name="Parts L."/>
            <person name="Pedersen J.S."/>
            <person name="Pesole G."/>
            <person name="Phillippy A.M."/>
            <person name="Ponting C.P."/>
            <person name="Pop M."/>
            <person name="Porcelli D."/>
            <person name="Powell J.R."/>
            <person name="Prohaska S."/>
            <person name="Pruitt K."/>
            <person name="Puig M."/>
            <person name="Quesneville H."/>
            <person name="Ram K.R."/>
            <person name="Rand D."/>
            <person name="Rasmussen M.D."/>
            <person name="Reed L.K."/>
            <person name="Reenan R."/>
            <person name="Reily A."/>
            <person name="Remington K.A."/>
            <person name="Rieger T.T."/>
            <person name="Ritchie M.G."/>
            <person name="Robin C."/>
            <person name="Rogers Y.H."/>
            <person name="Rohde C."/>
            <person name="Rozas J."/>
            <person name="Rubenfield M.J."/>
            <person name="Ruiz A."/>
            <person name="Russo S."/>
            <person name="Salzberg S.L."/>
            <person name="Sanchez-Gracia A."/>
            <person name="Saranga D.J."/>
            <person name="Sato H."/>
            <person name="Schaeffer S.W."/>
            <person name="Schatz M.C."/>
            <person name="Schlenke T."/>
            <person name="Schwartz R."/>
            <person name="Segarra C."/>
            <person name="Singh R.S."/>
            <person name="Sirot L."/>
            <person name="Sirota M."/>
            <person name="Sisneros N.B."/>
            <person name="Smith C.D."/>
            <person name="Smith T.F."/>
            <person name="Spieth J."/>
            <person name="Stage D.E."/>
            <person name="Stark A."/>
            <person name="Stephan W."/>
            <person name="Strausberg R.L."/>
            <person name="Strempel S."/>
            <person name="Sturgill D."/>
            <person name="Sutton G."/>
            <person name="Sutton G.G."/>
            <person name="Tao W."/>
            <person name="Teichmann S."/>
            <person name="Tobari Y.N."/>
            <person name="Tomimura Y."/>
            <person name="Tsolas J.M."/>
            <person name="Valente V.L."/>
            <person name="Venter E."/>
            <person name="Venter J.C."/>
            <person name="Vicario S."/>
            <person name="Vieira F.G."/>
            <person name="Vilella A.J."/>
            <person name="Villasante A."/>
            <person name="Walenz B."/>
            <person name="Wang J."/>
            <person name="Wasserman M."/>
            <person name="Watts T."/>
            <person name="Wilson D."/>
            <person name="Wilson R.K."/>
            <person name="Wing R.A."/>
            <person name="Wolfner M.F."/>
            <person name="Wong A."/>
            <person name="Wong G.K."/>
            <person name="Wu C.I."/>
            <person name="Wu G."/>
            <person name="Yamamoto D."/>
            <person name="Yang H.P."/>
            <person name="Yang S.P."/>
            <person name="Yorke J.A."/>
            <person name="Yoshida K."/>
            <person name="Zdobnov E."/>
            <person name="Zhang P."/>
            <person name="Zhang Y."/>
            <person name="Zimin A.V."/>
            <person name="Baldwin J."/>
            <person name="Abdouelleil A."/>
            <person name="Abdulkadir J."/>
            <person name="Abebe A."/>
            <person name="Abera B."/>
            <person name="Abreu J."/>
            <person name="Acer S.C."/>
            <person name="Aftuck L."/>
            <person name="Alexander A."/>
            <person name="An P."/>
            <person name="Anderson E."/>
            <person name="Anderson S."/>
            <person name="Arachi H."/>
            <person name="Azer M."/>
            <person name="Bachantsang P."/>
            <person name="Barry A."/>
            <person name="Bayul T."/>
            <person name="Berlin A."/>
            <person name="Bessette D."/>
            <person name="Bloom T."/>
            <person name="Blye J."/>
            <person name="Boguslavskiy L."/>
            <person name="Bonnet C."/>
            <person name="Boukhgalter B."/>
            <person name="Bourzgui I."/>
            <person name="Brown A."/>
            <person name="Cahill P."/>
            <person name="Channer S."/>
            <person name="Cheshatsang Y."/>
            <person name="Chuda L."/>
            <person name="Citroen M."/>
            <person name="Collymore A."/>
            <person name="Cooke P."/>
            <person name="Costello M."/>
            <person name="D'Aco K."/>
            <person name="Daza R."/>
            <person name="De Haan G."/>
            <person name="DeGray S."/>
            <person name="DeMaso C."/>
            <person name="Dhargay N."/>
            <person name="Dooley K."/>
            <person name="Dooley E."/>
            <person name="Doricent M."/>
            <person name="Dorje P."/>
            <person name="Dorjee K."/>
            <person name="Dupes A."/>
            <person name="Elong R."/>
            <person name="Falk J."/>
            <person name="Farina A."/>
            <person name="Faro S."/>
            <person name="Ferguson D."/>
            <person name="Fisher S."/>
            <person name="Foley C.D."/>
            <person name="Franke A."/>
            <person name="Friedrich D."/>
            <person name="Gadbois L."/>
            <person name="Gearin G."/>
            <person name="Gearin C.R."/>
            <person name="Giannoukos G."/>
            <person name="Goode T."/>
            <person name="Graham J."/>
            <person name="Grandbois E."/>
            <person name="Grewal S."/>
            <person name="Gyaltsen K."/>
            <person name="Hafez N."/>
            <person name="Hagos B."/>
            <person name="Hall J."/>
            <person name="Henson C."/>
            <person name="Hollinger A."/>
            <person name="Honan T."/>
            <person name="Huard M.D."/>
            <person name="Hughes L."/>
            <person name="Hurhula B."/>
            <person name="Husby M.E."/>
            <person name="Kamat A."/>
            <person name="Kanga B."/>
            <person name="Kashin S."/>
            <person name="Khazanovich D."/>
            <person name="Kisner P."/>
            <person name="Lance K."/>
            <person name="Lara M."/>
            <person name="Lee W."/>
            <person name="Lennon N."/>
            <person name="Letendre F."/>
            <person name="LeVine R."/>
            <person name="Lipovsky A."/>
            <person name="Liu X."/>
            <person name="Liu J."/>
            <person name="Liu S."/>
            <person name="Lokyitsang T."/>
            <person name="Lokyitsang Y."/>
            <person name="Lubonja R."/>
            <person name="Lui A."/>
            <person name="MacDonald P."/>
            <person name="Magnisalis V."/>
            <person name="Maru K."/>
            <person name="Matthews C."/>
            <person name="McCusker W."/>
            <person name="McDonough S."/>
            <person name="Mehta T."/>
            <person name="Meldrim J."/>
            <person name="Meneus L."/>
            <person name="Mihai O."/>
            <person name="Mihalev A."/>
            <person name="Mihova T."/>
            <person name="Mittelman R."/>
            <person name="Mlenga V."/>
            <person name="Montmayeur A."/>
            <person name="Mulrain L."/>
            <person name="Navidi A."/>
            <person name="Naylor J."/>
            <person name="Negash T."/>
            <person name="Nguyen T."/>
            <person name="Nguyen N."/>
            <person name="Nicol R."/>
            <person name="Norbu C."/>
            <person name="Norbu N."/>
            <person name="Novod N."/>
            <person name="O'Neill B."/>
            <person name="Osman S."/>
            <person name="Markiewicz E."/>
            <person name="Oyono O.L."/>
            <person name="Patti C."/>
            <person name="Phunkhang P."/>
            <person name="Pierre F."/>
            <person name="Priest M."/>
            <person name="Raghuraman S."/>
            <person name="Rege F."/>
            <person name="Reyes R."/>
            <person name="Rise C."/>
            <person name="Rogov P."/>
            <person name="Ross K."/>
            <person name="Ryan E."/>
            <person name="Settipalli S."/>
            <person name="Shea T."/>
            <person name="Sherpa N."/>
            <person name="Shi L."/>
            <person name="Shih D."/>
            <person name="Sparrow T."/>
            <person name="Spaulding J."/>
            <person name="Stalker J."/>
            <person name="Stange-Thomann N."/>
            <person name="Stavropoulos S."/>
            <person name="Stone C."/>
            <person name="Strader C."/>
            <person name="Tesfaye S."/>
            <person name="Thomson T."/>
            <person name="Thoulutsang Y."/>
            <person name="Thoulutsang D."/>
            <person name="Topham K."/>
            <person name="Topping I."/>
            <person name="Tsamla T."/>
            <person name="Vassiliev H."/>
            <person name="Vo A."/>
            <person name="Wangchuk T."/>
            <person name="Wangdi T."/>
            <person name="Weiand M."/>
            <person name="Wilkinson J."/>
            <person name="Wilson A."/>
            <person name="Yadav S."/>
            <person name="Young G."/>
            <person name="Yu Q."/>
            <person name="Zembek L."/>
            <person name="Zhong D."/>
            <person name="Zimmer A."/>
            <person name="Zwirko Z."/>
            <person name="Jaffe D.B."/>
            <person name="Alvarez P."/>
            <person name="Brockman W."/>
            <person name="Butler J."/>
            <person name="Chin C."/>
            <person name="Gnerre S."/>
            <person name="Grabherr M."/>
            <person name="Kleber M."/>
            <person name="Mauceli E."/>
            <person name="MacCallum I."/>
        </authorList>
    </citation>
    <scope>NUCLEOTIDE SEQUENCE [LARGE SCALE GENOMIC DNA]</scope>
    <source>
        <strain evidence="3">Tucson 15287-2541.00</strain>
    </source>
</reference>
<dbReference type="Proteomes" id="UP000001070">
    <property type="component" value="Unassembled WGS sequence"/>
</dbReference>
<organism evidence="3">
    <name type="scientific">Drosophila grimshawi</name>
    <name type="common">Hawaiian fruit fly</name>
    <name type="synonym">Idiomyia grimshawi</name>
    <dbReference type="NCBI Taxonomy" id="7222"/>
    <lineage>
        <taxon>Eukaryota</taxon>
        <taxon>Metazoa</taxon>
        <taxon>Ecdysozoa</taxon>
        <taxon>Arthropoda</taxon>
        <taxon>Hexapoda</taxon>
        <taxon>Insecta</taxon>
        <taxon>Pterygota</taxon>
        <taxon>Neoptera</taxon>
        <taxon>Endopterygota</taxon>
        <taxon>Diptera</taxon>
        <taxon>Brachycera</taxon>
        <taxon>Muscomorpha</taxon>
        <taxon>Ephydroidea</taxon>
        <taxon>Drosophilidae</taxon>
        <taxon>Drosophila</taxon>
        <taxon>Hawaiian Drosophila</taxon>
    </lineage>
</organism>
<evidence type="ECO:0000313" key="3">
    <source>
        <dbReference type="Proteomes" id="UP000001070"/>
    </source>
</evidence>
<dbReference type="EMBL" id="CH916367">
    <property type="protein sequence ID" value="EDW02446.1"/>
    <property type="molecule type" value="Genomic_DNA"/>
</dbReference>
<evidence type="ECO:0000313" key="2">
    <source>
        <dbReference type="EMBL" id="EDW02446.1"/>
    </source>
</evidence>
<evidence type="ECO:0000256" key="1">
    <source>
        <dbReference type="SAM" id="MobiDB-lite"/>
    </source>
</evidence>
<accession>B4J971</accession>
<dbReference type="HOGENOM" id="CLU_2500249_0_0_1"/>
<dbReference type="AlphaFoldDB" id="B4J971"/>
<feature type="region of interest" description="Disordered" evidence="1">
    <location>
        <begin position="1"/>
        <end position="22"/>
    </location>
</feature>
<keyword evidence="3" id="KW-1185">Reference proteome</keyword>
<dbReference type="InParanoid" id="B4J971"/>
<protein>
    <submittedName>
        <fullName evidence="2">GH19886</fullName>
    </submittedName>
</protein>